<keyword evidence="9" id="KW-1185">Reference proteome</keyword>
<evidence type="ECO:0000256" key="2">
    <source>
        <dbReference type="ARBA" id="ARBA00006275"/>
    </source>
</evidence>
<dbReference type="PATRIC" id="fig|946077.3.peg.2685"/>
<feature type="domain" description="RagB/SusD" evidence="6">
    <location>
        <begin position="346"/>
        <end position="477"/>
    </location>
</feature>
<dbReference type="SUPFAM" id="SSF48452">
    <property type="entry name" value="TPR-like"/>
    <property type="match status" value="1"/>
</dbReference>
<dbReference type="GO" id="GO:0009279">
    <property type="term" value="C:cell outer membrane"/>
    <property type="evidence" value="ECO:0007669"/>
    <property type="project" value="UniProtKB-SubCell"/>
</dbReference>
<reference evidence="8 9" key="1">
    <citation type="journal article" date="2012" name="J. Bacteriol.">
        <title>Genome Sequence of the Halotolerant Bacterium Imtechella halotolerans K1T.</title>
        <authorList>
            <person name="Kumar S."/>
            <person name="Vikram S."/>
            <person name="Subramanian S."/>
            <person name="Raghava G.P."/>
            <person name="Pinnaka A.K."/>
        </authorList>
    </citation>
    <scope>NUCLEOTIDE SEQUENCE [LARGE SCALE GENOMIC DNA]</scope>
    <source>
        <strain evidence="8 9">K1</strain>
    </source>
</reference>
<evidence type="ECO:0000256" key="3">
    <source>
        <dbReference type="ARBA" id="ARBA00022729"/>
    </source>
</evidence>
<keyword evidence="5" id="KW-0998">Cell outer membrane</keyword>
<keyword evidence="4" id="KW-0472">Membrane</keyword>
<protein>
    <submittedName>
        <fullName evidence="8">SusD/RagB family protein</fullName>
    </submittedName>
</protein>
<dbReference type="Pfam" id="PF14322">
    <property type="entry name" value="SusD-like_3"/>
    <property type="match status" value="1"/>
</dbReference>
<evidence type="ECO:0000256" key="1">
    <source>
        <dbReference type="ARBA" id="ARBA00004442"/>
    </source>
</evidence>
<dbReference type="CDD" id="cd08977">
    <property type="entry name" value="SusD"/>
    <property type="match status" value="1"/>
</dbReference>
<comment type="similarity">
    <text evidence="2">Belongs to the SusD family.</text>
</comment>
<evidence type="ECO:0000256" key="5">
    <source>
        <dbReference type="ARBA" id="ARBA00023237"/>
    </source>
</evidence>
<dbReference type="Pfam" id="PF07980">
    <property type="entry name" value="SusD_RagB"/>
    <property type="match status" value="1"/>
</dbReference>
<dbReference type="STRING" id="946077.W5A_13285"/>
<evidence type="ECO:0000256" key="4">
    <source>
        <dbReference type="ARBA" id="ARBA00023136"/>
    </source>
</evidence>
<gene>
    <name evidence="8" type="ORF">W5A_13285</name>
</gene>
<dbReference type="eggNOG" id="COG3193">
    <property type="taxonomic scope" value="Bacteria"/>
</dbReference>
<organism evidence="8 9">
    <name type="scientific">Imtechella halotolerans K1</name>
    <dbReference type="NCBI Taxonomy" id="946077"/>
    <lineage>
        <taxon>Bacteria</taxon>
        <taxon>Pseudomonadati</taxon>
        <taxon>Bacteroidota</taxon>
        <taxon>Flavobacteriia</taxon>
        <taxon>Flavobacteriales</taxon>
        <taxon>Flavobacteriaceae</taxon>
        <taxon>Imtechella</taxon>
    </lineage>
</organism>
<keyword evidence="3" id="KW-0732">Signal</keyword>
<comment type="subcellular location">
    <subcellularLocation>
        <location evidence="1">Cell outer membrane</location>
    </subcellularLocation>
</comment>
<dbReference type="InterPro" id="IPR033985">
    <property type="entry name" value="SusD-like_N"/>
</dbReference>
<dbReference type="InterPro" id="IPR011990">
    <property type="entry name" value="TPR-like_helical_dom_sf"/>
</dbReference>
<accession>I0W5L2</accession>
<proteinExistence type="inferred from homology"/>
<dbReference type="AlphaFoldDB" id="I0W5L2"/>
<sequence>MWITNNLINSIKNMKTRFLIVIILFLLQVSCAKFVEIEVPDYKIISKTVFSSDETAERAVLGIYNELAKADFSNGDFSSVTTLSELSADNFNTTTLNYSMIEFEQNNISPNNSYNLNLWSSAYKIIYMCNAVLEGLEFSEGISSESRTKFSGEAKFVRAFAYFYLVNLYGEVPIVLTTDYRKNAVLHKSSIEDVYGFIINDLNDASTVLGNNYIAGERIRASRFTAMALLARVYLFLEDWEMAEVLSNELIESSENYTLLKNLDEVFLANSKEAIWQISPAGRGPLSFITNEARIFILNSPPPNSQKPVALSDDFLNSFNEEDRRLVQWIGNYNTGNQVFHYPYKYKVNSSSVIEEYSMVLRLAEQYLIRAEARAYQDRLSAAITDLNKIRERAQLPSISSSTSSISRESVLDSIQIERRRELFTEWGHRWLDLKRTGMALSPWISLNSNIDNSDLLYPIPDQEIIKNPNLIQNEGY</sequence>
<dbReference type="InterPro" id="IPR012944">
    <property type="entry name" value="SusD_RagB_dom"/>
</dbReference>
<dbReference type="EMBL" id="AJJU01000040">
    <property type="protein sequence ID" value="EID71678.1"/>
    <property type="molecule type" value="Genomic_DNA"/>
</dbReference>
<name>I0W5L2_9FLAO</name>
<evidence type="ECO:0000313" key="8">
    <source>
        <dbReference type="EMBL" id="EID71678.1"/>
    </source>
</evidence>
<evidence type="ECO:0000313" key="9">
    <source>
        <dbReference type="Proteomes" id="UP000005938"/>
    </source>
</evidence>
<evidence type="ECO:0000259" key="6">
    <source>
        <dbReference type="Pfam" id="PF07980"/>
    </source>
</evidence>
<evidence type="ECO:0000259" key="7">
    <source>
        <dbReference type="Pfam" id="PF14322"/>
    </source>
</evidence>
<dbReference type="Proteomes" id="UP000005938">
    <property type="component" value="Unassembled WGS sequence"/>
</dbReference>
<comment type="caution">
    <text evidence="8">The sequence shown here is derived from an EMBL/GenBank/DDBJ whole genome shotgun (WGS) entry which is preliminary data.</text>
</comment>
<feature type="domain" description="SusD-like N-terminal" evidence="7">
    <location>
        <begin position="71"/>
        <end position="235"/>
    </location>
</feature>
<dbReference type="Gene3D" id="1.25.40.390">
    <property type="match status" value="1"/>
</dbReference>